<keyword evidence="1" id="KW-1133">Transmembrane helix</keyword>
<evidence type="ECO:0000313" key="3">
    <source>
        <dbReference type="Proteomes" id="UP000294360"/>
    </source>
</evidence>
<proteinExistence type="predicted"/>
<protein>
    <submittedName>
        <fullName evidence="2">Uncharacterized protein</fullName>
    </submittedName>
</protein>
<keyword evidence="1" id="KW-0472">Membrane</keyword>
<dbReference type="KEGG" id="mtun:MTUNDRAET4_1082"/>
<evidence type="ECO:0000256" key="1">
    <source>
        <dbReference type="SAM" id="Phobius"/>
    </source>
</evidence>
<evidence type="ECO:0000313" key="2">
    <source>
        <dbReference type="EMBL" id="VFU07975.1"/>
    </source>
</evidence>
<reference evidence="2 3" key="1">
    <citation type="submission" date="2019-03" db="EMBL/GenBank/DDBJ databases">
        <authorList>
            <person name="Kox A.R. M."/>
        </authorList>
    </citation>
    <scope>NUCLEOTIDE SEQUENCE [LARGE SCALE GENOMIC DNA]</scope>
    <source>
        <strain evidence="2">MTUNDRAET4 annotated genome</strain>
    </source>
</reference>
<gene>
    <name evidence="2" type="ORF">MTUNDRAET4_1082</name>
</gene>
<dbReference type="AlphaFoldDB" id="A0A4U8YX20"/>
<dbReference type="EMBL" id="LR536450">
    <property type="protein sequence ID" value="VFU07975.1"/>
    <property type="molecule type" value="Genomic_DNA"/>
</dbReference>
<dbReference type="Proteomes" id="UP000294360">
    <property type="component" value="Chromosome"/>
</dbReference>
<accession>A0A4U8YX20</accession>
<dbReference type="RefSeq" id="WP_134487705.1">
    <property type="nucleotide sequence ID" value="NZ_LR536450.1"/>
</dbReference>
<sequence length="98" mass="10721">MLTLLLEDGFIWVGLISVVILAADKTRQLRQWIFIGSAGGVWLAQTSFELLQVDHGARRFATVSRMLTYLLPHLRNGALAQKAGDFSARAGARPAANL</sequence>
<organism evidence="2 3">
    <name type="scientific">Methylocella tundrae</name>
    <dbReference type="NCBI Taxonomy" id="227605"/>
    <lineage>
        <taxon>Bacteria</taxon>
        <taxon>Pseudomonadati</taxon>
        <taxon>Pseudomonadota</taxon>
        <taxon>Alphaproteobacteria</taxon>
        <taxon>Hyphomicrobiales</taxon>
        <taxon>Beijerinckiaceae</taxon>
        <taxon>Methylocella</taxon>
    </lineage>
</organism>
<keyword evidence="1" id="KW-0812">Transmembrane</keyword>
<feature type="transmembrane region" description="Helical" evidence="1">
    <location>
        <begin position="6"/>
        <end position="23"/>
    </location>
</feature>
<name>A0A4U8YX20_METTU</name>